<dbReference type="EMBL" id="PZEV01000004">
    <property type="protein sequence ID" value="PTI52232.1"/>
    <property type="molecule type" value="Genomic_DNA"/>
</dbReference>
<feature type="transmembrane region" description="Helical" evidence="2">
    <location>
        <begin position="216"/>
        <end position="237"/>
    </location>
</feature>
<proteinExistence type="predicted"/>
<feature type="transmembrane region" description="Helical" evidence="2">
    <location>
        <begin position="190"/>
        <end position="210"/>
    </location>
</feature>
<dbReference type="Proteomes" id="UP000240717">
    <property type="component" value="Unassembled WGS sequence"/>
</dbReference>
<feature type="compositionally biased region" description="Basic and acidic residues" evidence="1">
    <location>
        <begin position="348"/>
        <end position="361"/>
    </location>
</feature>
<accession>A0A2T4Q2X8</accession>
<evidence type="ECO:0000313" key="3">
    <source>
        <dbReference type="EMBL" id="PTI52232.1"/>
    </source>
</evidence>
<evidence type="ECO:0000256" key="2">
    <source>
        <dbReference type="SAM" id="Phobius"/>
    </source>
</evidence>
<keyword evidence="2" id="KW-1133">Transmembrane helix</keyword>
<evidence type="ECO:0000313" key="4">
    <source>
        <dbReference type="Proteomes" id="UP000240717"/>
    </source>
</evidence>
<dbReference type="STRING" id="1194526.A284_01285"/>
<protein>
    <submittedName>
        <fullName evidence="3">5,10-methylene-tetrahydrofolate dehydrogenase</fullName>
    </submittedName>
</protein>
<sequence length="394" mass="45605">MYTVGLVPSPGVAHEHVTKIIPKIKQLLTERINDDSQWNFDVQEDLIIGSAEDVHESVDKAEQIKNENHWDFAICVTDLPSISGKKVVVSDFNNEKQVAMLSLPSLGAIDLKRKLISSITTMIEQLYYNEPLSKTSTHPTIHLKSVEPEEDESPKRRYINTLMIISWIQLICGLTRANKPWKNIFNFKKIISVAFATGTYVSIFSMPWELSVIYSPIRFIVLMIISIVGMACWLLYAHKLIERKTAKSQRTYRWIYNATTMLTLIVITLINYFILYLLLIISITLFVPVSLFNSWTSAQAEFTFMNYVKLIWFVSSLGLLAGAMGSTVEDEEKIRKITYSYRQYHRYKEAQEEKEEQEQQHDPSQQEVERQSTSDDSDDDVYEEKKQDHREEGH</sequence>
<gene>
    <name evidence="3" type="ORF">BU085_01860</name>
</gene>
<name>A0A2T4Q2X8_STAWA</name>
<keyword evidence="2" id="KW-0472">Membrane</keyword>
<feature type="transmembrane region" description="Helical" evidence="2">
    <location>
        <begin position="258"/>
        <end position="287"/>
    </location>
</feature>
<feature type="transmembrane region" description="Helical" evidence="2">
    <location>
        <begin position="307"/>
        <end position="328"/>
    </location>
</feature>
<evidence type="ECO:0000256" key="1">
    <source>
        <dbReference type="SAM" id="MobiDB-lite"/>
    </source>
</evidence>
<feature type="compositionally biased region" description="Basic and acidic residues" evidence="1">
    <location>
        <begin position="383"/>
        <end position="394"/>
    </location>
</feature>
<dbReference type="RefSeq" id="WP_107533144.1">
    <property type="nucleotide sequence ID" value="NZ_PZEV01000004.1"/>
</dbReference>
<reference evidence="3 4" key="1">
    <citation type="journal article" date="2016" name="Front. Microbiol.">
        <title>Comprehensive Phylogenetic Analysis of Bovine Non-aureus Staphylococci Species Based on Whole-Genome Sequencing.</title>
        <authorList>
            <person name="Naushad S."/>
            <person name="Barkema H.W."/>
            <person name="Luby C."/>
            <person name="Condas L.A."/>
            <person name="Nobrega D.B."/>
            <person name="Carson D.A."/>
            <person name="De Buck J."/>
        </authorList>
    </citation>
    <scope>NUCLEOTIDE SEQUENCE [LARGE SCALE GENOMIC DNA]</scope>
    <source>
        <strain evidence="3 4">SNUC 2993</strain>
    </source>
</reference>
<feature type="region of interest" description="Disordered" evidence="1">
    <location>
        <begin position="348"/>
        <end position="394"/>
    </location>
</feature>
<organism evidence="3 4">
    <name type="scientific">Staphylococcus warneri</name>
    <dbReference type="NCBI Taxonomy" id="1292"/>
    <lineage>
        <taxon>Bacteria</taxon>
        <taxon>Bacillati</taxon>
        <taxon>Bacillota</taxon>
        <taxon>Bacilli</taxon>
        <taxon>Bacillales</taxon>
        <taxon>Staphylococcaceae</taxon>
        <taxon>Staphylococcus</taxon>
    </lineage>
</organism>
<dbReference type="AlphaFoldDB" id="A0A2T4Q2X8"/>
<comment type="caution">
    <text evidence="3">The sequence shown here is derived from an EMBL/GenBank/DDBJ whole genome shotgun (WGS) entry which is preliminary data.</text>
</comment>
<keyword evidence="2" id="KW-0812">Transmembrane</keyword>